<gene>
    <name evidence="2" type="ORF">CLAFUR5_06257</name>
</gene>
<dbReference type="EMBL" id="CP090167">
    <property type="protein sequence ID" value="UJO17451.1"/>
    <property type="molecule type" value="Genomic_DNA"/>
</dbReference>
<evidence type="ECO:0000313" key="3">
    <source>
        <dbReference type="Proteomes" id="UP000756132"/>
    </source>
</evidence>
<dbReference type="Proteomes" id="UP000756132">
    <property type="component" value="Chromosome 5"/>
</dbReference>
<reference evidence="2" key="1">
    <citation type="submission" date="2021-12" db="EMBL/GenBank/DDBJ databases">
        <authorList>
            <person name="Zaccaron A."/>
            <person name="Stergiopoulos I."/>
        </authorList>
    </citation>
    <scope>NUCLEOTIDE SEQUENCE</scope>
    <source>
        <strain evidence="2">Race5_Kim</strain>
    </source>
</reference>
<proteinExistence type="predicted"/>
<evidence type="ECO:0000256" key="1">
    <source>
        <dbReference type="SAM" id="MobiDB-lite"/>
    </source>
</evidence>
<dbReference type="GeneID" id="71986135"/>
<dbReference type="OrthoDB" id="3523319at2759"/>
<dbReference type="KEGG" id="ffu:CLAFUR5_06257"/>
<feature type="compositionally biased region" description="Basic and acidic residues" evidence="1">
    <location>
        <begin position="56"/>
        <end position="76"/>
    </location>
</feature>
<feature type="region of interest" description="Disordered" evidence="1">
    <location>
        <begin position="56"/>
        <end position="86"/>
    </location>
</feature>
<accession>A0A9Q8LH00</accession>
<evidence type="ECO:0000313" key="2">
    <source>
        <dbReference type="EMBL" id="UJO17451.1"/>
    </source>
</evidence>
<dbReference type="AlphaFoldDB" id="A0A9Q8LH00"/>
<reference evidence="2" key="2">
    <citation type="journal article" date="2022" name="Microb. Genom.">
        <title>A chromosome-scale genome assembly of the tomato pathogen Cladosporium fulvum reveals a compartmentalized genome architecture and the presence of a dispensable chromosome.</title>
        <authorList>
            <person name="Zaccaron A.Z."/>
            <person name="Chen L.H."/>
            <person name="Samaras A."/>
            <person name="Stergiopoulos I."/>
        </authorList>
    </citation>
    <scope>NUCLEOTIDE SEQUENCE</scope>
    <source>
        <strain evidence="2">Race5_Kim</strain>
    </source>
</reference>
<name>A0A9Q8LH00_PASFU</name>
<sequence length="86" mass="9207">MAATTFNVGEQIRDHKLVTPIINGHGSPDDAVFDGGSLELLQRLCANPTVETRDQIVEENSWHDTPSDQSGEKAGKSGDLSGFLIA</sequence>
<keyword evidence="3" id="KW-1185">Reference proteome</keyword>
<protein>
    <submittedName>
        <fullName evidence="2">Uncharacterized protein</fullName>
    </submittedName>
</protein>
<organism evidence="2 3">
    <name type="scientific">Passalora fulva</name>
    <name type="common">Tomato leaf mold</name>
    <name type="synonym">Cladosporium fulvum</name>
    <dbReference type="NCBI Taxonomy" id="5499"/>
    <lineage>
        <taxon>Eukaryota</taxon>
        <taxon>Fungi</taxon>
        <taxon>Dikarya</taxon>
        <taxon>Ascomycota</taxon>
        <taxon>Pezizomycotina</taxon>
        <taxon>Dothideomycetes</taxon>
        <taxon>Dothideomycetidae</taxon>
        <taxon>Mycosphaerellales</taxon>
        <taxon>Mycosphaerellaceae</taxon>
        <taxon>Fulvia</taxon>
    </lineage>
</organism>
<dbReference type="RefSeq" id="XP_047761817.1">
    <property type="nucleotide sequence ID" value="XM_047905405.1"/>
</dbReference>